<organism evidence="4 5">
    <name type="scientific">Loxostege sticticalis</name>
    <name type="common">Beet webworm moth</name>
    <dbReference type="NCBI Taxonomy" id="481309"/>
    <lineage>
        <taxon>Eukaryota</taxon>
        <taxon>Metazoa</taxon>
        <taxon>Ecdysozoa</taxon>
        <taxon>Arthropoda</taxon>
        <taxon>Hexapoda</taxon>
        <taxon>Insecta</taxon>
        <taxon>Pterygota</taxon>
        <taxon>Neoptera</taxon>
        <taxon>Endopterygota</taxon>
        <taxon>Lepidoptera</taxon>
        <taxon>Glossata</taxon>
        <taxon>Ditrysia</taxon>
        <taxon>Pyraloidea</taxon>
        <taxon>Crambidae</taxon>
        <taxon>Pyraustinae</taxon>
        <taxon>Loxostege</taxon>
    </lineage>
</organism>
<gene>
    <name evidence="4" type="ORF">ABMA28_004048</name>
</gene>
<feature type="signal peptide" evidence="3">
    <location>
        <begin position="1"/>
        <end position="24"/>
    </location>
</feature>
<feature type="compositionally biased region" description="Basic residues" evidence="1">
    <location>
        <begin position="148"/>
        <end position="158"/>
    </location>
</feature>
<protein>
    <submittedName>
        <fullName evidence="4">Uncharacterized protein</fullName>
    </submittedName>
</protein>
<keyword evidence="3" id="KW-0732">Signal</keyword>
<evidence type="ECO:0000313" key="4">
    <source>
        <dbReference type="EMBL" id="KAL0829217.1"/>
    </source>
</evidence>
<dbReference type="EMBL" id="JBEDNZ010000015">
    <property type="protein sequence ID" value="KAL0829217.1"/>
    <property type="molecule type" value="Genomic_DNA"/>
</dbReference>
<feature type="transmembrane region" description="Helical" evidence="2">
    <location>
        <begin position="1038"/>
        <end position="1060"/>
    </location>
</feature>
<sequence>MGITWRSAMPLLSTLAALVIIVHSAEEGLDREVRDRRYDLRPRLLDTRPTQNEQPWRVVRAEPIQQQPAQDETWNDPQDEPPVRRRLGRKRKRRPPALTDDDEPLTMTTLPDEESREAREHVSETGRRRKNIRPNRWVETTSDTERPIRRRGQRRKRPSLNNWPVLSEFNGLYRNNNPHENEQEATTKIETDKDDYNDDEDIFPRQRFVEDYAEKKIRKKIRRPVLNDNVDKERTKTRQPVPRYRKVAQEDDDEEGLRYVIDQENPNQEDKPLAKEDKSLSEFSMEVMGRFEPPNTDNEFVDVNDKLREKSPGIIVGMDKAQEQEPIDPITLKDILKRSNGTSLSEILQQHNLTLADLLNGKENAIAVLKSEKILQSKPADNLNTTNIDKNEEIDVNNKVNTKASEVTQNDVIIEHTTLHTNQNTGSDVDFDKANLTNIDVLSLSEPADKENNVTILTSTDNNKDELSSVNKEEENKKPVTLENRNSGIMVKRRYPGTTVRRKLRMRPMVNNTFKSQINRDLIALSARRYIQHNRRNSTKLREWREMIPLMINTTDNKKEQKDSILATTTSVPEETTITDSDEAIETTIINDFSTRFNVTENEPEVLSTEVTEPTTITIEILATELDVSVTERPILSRPKGNASGLRRQAFNNRLKKKRLKQRTSRTEVPQDDIMKNLLELGGLVSSSEFIARTQKPKATSPNDYMETVTELEDFLTTEISSKSTSVQSSRYPSTREFAKSSDVTQAPIIISTEETAKIEIEEILNDTRTSAKLSKILKERNMTLNELLEHRERGSSHVHLADIFHNASREPNPPEPFLSKSLLEPISKETYPLRAILEANSHEQATKATTVDPIYSNHVNIPVIMDFGNNVNENAENMGIMSLFNNFTKGTTLPEIEKSTLQQDSKGTPYKSTIIAVNATDDDDTTRESRMLNDDQDMISWNEIFSMIRRNQKNETKALEKLTNELPPPETYKKIILEEDIDGDGLIVLADLQHLSDTDKKVTSGSEEKIEFNSYEGTETPMEPGILSKAPSSAKSVTVATASIVGLAMILFLLTYAALKWKQQRTIVHKKTFGDERIPSPVFENRKVKKNCSSRSISPMLPTSNIYTMNTLDSQTGKDSPEYMWDTLRKPFQ</sequence>
<accession>A0ABD0SWD3</accession>
<keyword evidence="2" id="KW-1133">Transmembrane helix</keyword>
<reference evidence="4 5" key="1">
    <citation type="submission" date="2024-06" db="EMBL/GenBank/DDBJ databases">
        <title>A chromosome-level genome assembly of beet webworm, Loxostege sticticalis.</title>
        <authorList>
            <person name="Zhang Y."/>
        </authorList>
    </citation>
    <scope>NUCLEOTIDE SEQUENCE [LARGE SCALE GENOMIC DNA]</scope>
    <source>
        <strain evidence="4">AQ028</strain>
        <tissue evidence="4">Male pupae</tissue>
    </source>
</reference>
<feature type="compositionally biased region" description="Basic residues" evidence="1">
    <location>
        <begin position="84"/>
        <end position="95"/>
    </location>
</feature>
<dbReference type="Proteomes" id="UP001549921">
    <property type="component" value="Unassembled WGS sequence"/>
</dbReference>
<feature type="compositionally biased region" description="Basic and acidic residues" evidence="1">
    <location>
        <begin position="462"/>
        <end position="480"/>
    </location>
</feature>
<keyword evidence="2" id="KW-0812">Transmembrane</keyword>
<feature type="region of interest" description="Disordered" evidence="1">
    <location>
        <begin position="63"/>
        <end position="163"/>
    </location>
</feature>
<feature type="region of interest" description="Disordered" evidence="1">
    <location>
        <begin position="461"/>
        <end position="480"/>
    </location>
</feature>
<proteinExistence type="predicted"/>
<evidence type="ECO:0000313" key="5">
    <source>
        <dbReference type="Proteomes" id="UP001549921"/>
    </source>
</evidence>
<dbReference type="AlphaFoldDB" id="A0ABD0SWD3"/>
<feature type="region of interest" description="Disordered" evidence="1">
    <location>
        <begin position="248"/>
        <end position="275"/>
    </location>
</feature>
<feature type="compositionally biased region" description="Basic and acidic residues" evidence="1">
    <location>
        <begin position="116"/>
        <end position="126"/>
    </location>
</feature>
<feature type="chain" id="PRO_5044888750" evidence="3">
    <location>
        <begin position="25"/>
        <end position="1134"/>
    </location>
</feature>
<comment type="caution">
    <text evidence="4">The sequence shown here is derived from an EMBL/GenBank/DDBJ whole genome shotgun (WGS) entry which is preliminary data.</text>
</comment>
<evidence type="ECO:0000256" key="1">
    <source>
        <dbReference type="SAM" id="MobiDB-lite"/>
    </source>
</evidence>
<keyword evidence="2" id="KW-0472">Membrane</keyword>
<name>A0ABD0SWD3_LOXSC</name>
<evidence type="ECO:0000256" key="3">
    <source>
        <dbReference type="SAM" id="SignalP"/>
    </source>
</evidence>
<evidence type="ECO:0000256" key="2">
    <source>
        <dbReference type="SAM" id="Phobius"/>
    </source>
</evidence>